<dbReference type="AlphaFoldDB" id="A0A9D1ESE8"/>
<protein>
    <submittedName>
        <fullName evidence="1">TraE family protein</fullName>
    </submittedName>
</protein>
<organism evidence="1 2">
    <name type="scientific">Candidatus Limivivens intestinipullorum</name>
    <dbReference type="NCBI Taxonomy" id="2840858"/>
    <lineage>
        <taxon>Bacteria</taxon>
        <taxon>Bacillati</taxon>
        <taxon>Bacillota</taxon>
        <taxon>Clostridia</taxon>
        <taxon>Lachnospirales</taxon>
        <taxon>Lachnospiraceae</taxon>
        <taxon>Lachnospiraceae incertae sedis</taxon>
        <taxon>Candidatus Limivivens</taxon>
    </lineage>
</organism>
<proteinExistence type="predicted"/>
<reference evidence="1" key="2">
    <citation type="journal article" date="2021" name="PeerJ">
        <title>Extensive microbial diversity within the chicken gut microbiome revealed by metagenomics and culture.</title>
        <authorList>
            <person name="Gilroy R."/>
            <person name="Ravi A."/>
            <person name="Getino M."/>
            <person name="Pursley I."/>
            <person name="Horton D.L."/>
            <person name="Alikhan N.F."/>
            <person name="Baker D."/>
            <person name="Gharbi K."/>
            <person name="Hall N."/>
            <person name="Watson M."/>
            <person name="Adriaenssens E.M."/>
            <person name="Foster-Nyarko E."/>
            <person name="Jarju S."/>
            <person name="Secka A."/>
            <person name="Antonio M."/>
            <person name="Oren A."/>
            <person name="Chaudhuri R.R."/>
            <person name="La Ragione R."/>
            <person name="Hildebrand F."/>
            <person name="Pallen M.J."/>
        </authorList>
    </citation>
    <scope>NUCLEOTIDE SEQUENCE</scope>
    <source>
        <strain evidence="1">CHK190-19873</strain>
    </source>
</reference>
<reference evidence="1" key="1">
    <citation type="submission" date="2020-10" db="EMBL/GenBank/DDBJ databases">
        <authorList>
            <person name="Gilroy R."/>
        </authorList>
    </citation>
    <scope>NUCLEOTIDE SEQUENCE</scope>
    <source>
        <strain evidence="1">CHK190-19873</strain>
    </source>
</reference>
<dbReference type="Gene3D" id="3.40.50.300">
    <property type="entry name" value="P-loop containing nucleotide triphosphate hydrolases"/>
    <property type="match status" value="1"/>
</dbReference>
<evidence type="ECO:0000313" key="2">
    <source>
        <dbReference type="Proteomes" id="UP000823935"/>
    </source>
</evidence>
<name>A0A9D1ESE8_9FIRM</name>
<feature type="non-terminal residue" evidence="1">
    <location>
        <position position="1"/>
    </location>
</feature>
<dbReference type="InterPro" id="IPR027417">
    <property type="entry name" value="P-loop_NTPase"/>
</dbReference>
<sequence length="117" mass="13464">FRYQYSADFFYKLWKRIRKYNGLVTGLTQNVEELLRSDTARLMLANSEFLVMLNQAATDRDELAKLLNISDTQLSYITNVAAGCGLIRCAGNIVPFENSFPRNTQLYRLMTTKPGER</sequence>
<comment type="caution">
    <text evidence="1">The sequence shown here is derived from an EMBL/GenBank/DDBJ whole genome shotgun (WGS) entry which is preliminary data.</text>
</comment>
<evidence type="ECO:0000313" key="1">
    <source>
        <dbReference type="EMBL" id="HIS31407.1"/>
    </source>
</evidence>
<dbReference type="EMBL" id="DVIQ01000038">
    <property type="protein sequence ID" value="HIS31407.1"/>
    <property type="molecule type" value="Genomic_DNA"/>
</dbReference>
<gene>
    <name evidence="1" type="ORF">IAB44_07645</name>
</gene>
<dbReference type="Proteomes" id="UP000823935">
    <property type="component" value="Unassembled WGS sequence"/>
</dbReference>
<dbReference type="SUPFAM" id="SSF52540">
    <property type="entry name" value="P-loop containing nucleoside triphosphate hydrolases"/>
    <property type="match status" value="1"/>
</dbReference>
<accession>A0A9D1ESE8</accession>